<dbReference type="Proteomes" id="UP000642748">
    <property type="component" value="Unassembled WGS sequence"/>
</dbReference>
<comment type="similarity">
    <text evidence="1">Belongs to the short-chain dehydrogenases/reductases (SDR) family.</text>
</comment>
<dbReference type="SUPFAM" id="SSF51735">
    <property type="entry name" value="NAD(P)-binding Rossmann-fold domains"/>
    <property type="match status" value="1"/>
</dbReference>
<dbReference type="Gene3D" id="3.40.50.720">
    <property type="entry name" value="NAD(P)-binding Rossmann-like Domain"/>
    <property type="match status" value="1"/>
</dbReference>
<comment type="caution">
    <text evidence="3">The sequence shown here is derived from an EMBL/GenBank/DDBJ whole genome shotgun (WGS) entry which is preliminary data.</text>
</comment>
<sequence length="226" mass="23387">MSRTALITGGAGGLGAAVTSTLLAGGWRVVVPRRGRAEPDRLPAHEALTLVEADLFDPDAVQRCVDVAAGEAGRPLRAVVNLVGGFAMGGRVHETPVEDFEEQLRLNLRPTYLVCQAALPHLVSAGGGAVVCVSSQATRAPFPGAAGYLTAKTAVLGLVGALHAEYARDGVRVNAILPGVIDTPGNRASQPDADRRSWTPAQDVADTVAFLCGDRSSAVRGAHIRV</sequence>
<dbReference type="CDD" id="cd05233">
    <property type="entry name" value="SDR_c"/>
    <property type="match status" value="1"/>
</dbReference>
<reference evidence="3" key="1">
    <citation type="submission" date="2021-01" db="EMBL/GenBank/DDBJ databases">
        <title>Whole genome shotgun sequence of Rugosimonospora africana NBRC 104875.</title>
        <authorList>
            <person name="Komaki H."/>
            <person name="Tamura T."/>
        </authorList>
    </citation>
    <scope>NUCLEOTIDE SEQUENCE</scope>
    <source>
        <strain evidence="3">NBRC 104875</strain>
    </source>
</reference>
<dbReference type="RefSeq" id="WP_203921481.1">
    <property type="nucleotide sequence ID" value="NZ_BONZ01000061.1"/>
</dbReference>
<dbReference type="AlphaFoldDB" id="A0A8J3QY26"/>
<dbReference type="PRINTS" id="PR00081">
    <property type="entry name" value="GDHRDH"/>
</dbReference>
<dbReference type="GO" id="GO:0016491">
    <property type="term" value="F:oxidoreductase activity"/>
    <property type="evidence" value="ECO:0007669"/>
    <property type="project" value="UniProtKB-KW"/>
</dbReference>
<name>A0A8J3QY26_9ACTN</name>
<dbReference type="EMBL" id="BONZ01000061">
    <property type="protein sequence ID" value="GIH17948.1"/>
    <property type="molecule type" value="Genomic_DNA"/>
</dbReference>
<dbReference type="InterPro" id="IPR036291">
    <property type="entry name" value="NAD(P)-bd_dom_sf"/>
</dbReference>
<evidence type="ECO:0000256" key="2">
    <source>
        <dbReference type="ARBA" id="ARBA00023002"/>
    </source>
</evidence>
<evidence type="ECO:0000256" key="1">
    <source>
        <dbReference type="ARBA" id="ARBA00006484"/>
    </source>
</evidence>
<evidence type="ECO:0000313" key="4">
    <source>
        <dbReference type="Proteomes" id="UP000642748"/>
    </source>
</evidence>
<dbReference type="PANTHER" id="PTHR24321:SF8">
    <property type="entry name" value="ESTRADIOL 17-BETA-DEHYDROGENASE 8-RELATED"/>
    <property type="match status" value="1"/>
</dbReference>
<organism evidence="3 4">
    <name type="scientific">Rugosimonospora africana</name>
    <dbReference type="NCBI Taxonomy" id="556532"/>
    <lineage>
        <taxon>Bacteria</taxon>
        <taxon>Bacillati</taxon>
        <taxon>Actinomycetota</taxon>
        <taxon>Actinomycetes</taxon>
        <taxon>Micromonosporales</taxon>
        <taxon>Micromonosporaceae</taxon>
        <taxon>Rugosimonospora</taxon>
    </lineage>
</organism>
<dbReference type="PANTHER" id="PTHR24321">
    <property type="entry name" value="DEHYDROGENASES, SHORT CHAIN"/>
    <property type="match status" value="1"/>
</dbReference>
<gene>
    <name evidence="3" type="ORF">Raf01_61200</name>
</gene>
<proteinExistence type="inferred from homology"/>
<keyword evidence="4" id="KW-1185">Reference proteome</keyword>
<protein>
    <submittedName>
        <fullName evidence="3">Short-chain dehydrogenase</fullName>
    </submittedName>
</protein>
<dbReference type="Pfam" id="PF00106">
    <property type="entry name" value="adh_short"/>
    <property type="match status" value="1"/>
</dbReference>
<evidence type="ECO:0000313" key="3">
    <source>
        <dbReference type="EMBL" id="GIH17948.1"/>
    </source>
</evidence>
<keyword evidence="2" id="KW-0560">Oxidoreductase</keyword>
<dbReference type="InterPro" id="IPR002347">
    <property type="entry name" value="SDR_fam"/>
</dbReference>
<accession>A0A8J3QY26</accession>